<dbReference type="RefSeq" id="WP_025251482.1">
    <property type="nucleotide sequence ID" value="NZ_CP004353.1"/>
</dbReference>
<dbReference type="GO" id="GO:0042918">
    <property type="term" value="P:alkanesulfonate transmembrane transport"/>
    <property type="evidence" value="ECO:0007669"/>
    <property type="project" value="TreeGrafter"/>
</dbReference>
<evidence type="ECO:0000313" key="6">
    <source>
        <dbReference type="EMBL" id="AHI21403.1"/>
    </source>
</evidence>
<feature type="signal peptide" evidence="4">
    <location>
        <begin position="1"/>
        <end position="25"/>
    </location>
</feature>
<comment type="similarity">
    <text evidence="2">Belongs to the bacterial solute-binding protein SsuA/TauA family.</text>
</comment>
<dbReference type="SUPFAM" id="SSF53850">
    <property type="entry name" value="Periplasmic binding protein-like II"/>
    <property type="match status" value="1"/>
</dbReference>
<dbReference type="EMBL" id="CP004353">
    <property type="protein sequence ID" value="AHI21403.1"/>
    <property type="molecule type" value="Genomic_DNA"/>
</dbReference>
<sequence>MSITRKYKKLIGTLGILTLSTSLTACVGKAATQTQAGNAVCPVTVNESEGSVRIAYLGWPGPDLYTYDQGLLGACLPNVKAEWTRYPTGQDIIQGFAAKSVDLGGLGSTPTAKALSDPLNLDVVVPRVNAVIGETEALVAKNVTSVEELKGKKIAVPFSSTSHYSLLKVLESAGLDPKKDVTITNISPDKLPAAWASDEIEAAYVWDPTLQVLKDSGRVLVTSEEVAKLGAPTFNVSLADRTWAQKNSSILNTWLELQDWVTEKGAVGDEDYIQANAAQSGMKLEDATRQIKGQKYVTKEEQADELLTVGKALYSTAGFLVDQGEIPAVHEETHYIGAVTEYGYYAQGEKQ</sequence>
<evidence type="ECO:0000256" key="3">
    <source>
        <dbReference type="ARBA" id="ARBA00022729"/>
    </source>
</evidence>
<dbReference type="PATRIC" id="fig|1224164.3.peg.7"/>
<dbReference type="PROSITE" id="PS51257">
    <property type="entry name" value="PROKAR_LIPOPROTEIN"/>
    <property type="match status" value="1"/>
</dbReference>
<evidence type="ECO:0000313" key="7">
    <source>
        <dbReference type="Proteomes" id="UP000019222"/>
    </source>
</evidence>
<proteinExistence type="inferred from homology"/>
<evidence type="ECO:0000256" key="1">
    <source>
        <dbReference type="ARBA" id="ARBA00004418"/>
    </source>
</evidence>
<dbReference type="SMART" id="SM00062">
    <property type="entry name" value="PBPb"/>
    <property type="match status" value="1"/>
</dbReference>
<evidence type="ECO:0000256" key="2">
    <source>
        <dbReference type="ARBA" id="ARBA00010742"/>
    </source>
</evidence>
<dbReference type="PANTHER" id="PTHR30024:SF47">
    <property type="entry name" value="TAURINE-BINDING PERIPLASMIC PROTEIN"/>
    <property type="match status" value="1"/>
</dbReference>
<keyword evidence="3 4" id="KW-0732">Signal</keyword>
<dbReference type="eggNOG" id="COG4521">
    <property type="taxonomic scope" value="Bacteria"/>
</dbReference>
<gene>
    <name evidence="6" type="ORF">B843_00035</name>
</gene>
<feature type="chain" id="PRO_5038769618" evidence="4">
    <location>
        <begin position="26"/>
        <end position="351"/>
    </location>
</feature>
<evidence type="ECO:0000256" key="4">
    <source>
        <dbReference type="SAM" id="SignalP"/>
    </source>
</evidence>
<name>W5Y4L0_9CORY</name>
<dbReference type="GO" id="GO:0042597">
    <property type="term" value="C:periplasmic space"/>
    <property type="evidence" value="ECO:0007669"/>
    <property type="project" value="UniProtKB-SubCell"/>
</dbReference>
<dbReference type="Gene3D" id="3.40.190.10">
    <property type="entry name" value="Periplasmic binding protein-like II"/>
    <property type="match status" value="2"/>
</dbReference>
<comment type="subcellular location">
    <subcellularLocation>
        <location evidence="1">Periplasm</location>
    </subcellularLocation>
</comment>
<dbReference type="Pfam" id="PF13379">
    <property type="entry name" value="NMT1_2"/>
    <property type="match status" value="1"/>
</dbReference>
<dbReference type="PANTHER" id="PTHR30024">
    <property type="entry name" value="ALIPHATIC SULFONATES-BINDING PROTEIN-RELATED"/>
    <property type="match status" value="1"/>
</dbReference>
<feature type="domain" description="Solute-binding protein family 3/N-terminal" evidence="5">
    <location>
        <begin position="51"/>
        <end position="264"/>
    </location>
</feature>
<accession>W5Y4L0</accession>
<evidence type="ECO:0000259" key="5">
    <source>
        <dbReference type="SMART" id="SM00062"/>
    </source>
</evidence>
<dbReference type="HOGENOM" id="CLU_028871_3_1_11"/>
<dbReference type="Proteomes" id="UP000019222">
    <property type="component" value="Chromosome"/>
</dbReference>
<dbReference type="InterPro" id="IPR001638">
    <property type="entry name" value="Solute-binding_3/MltF_N"/>
</dbReference>
<organism evidence="6 7">
    <name type="scientific">Corynebacterium vitaeruminis DSM 20294</name>
    <dbReference type="NCBI Taxonomy" id="1224164"/>
    <lineage>
        <taxon>Bacteria</taxon>
        <taxon>Bacillati</taxon>
        <taxon>Actinomycetota</taxon>
        <taxon>Actinomycetes</taxon>
        <taxon>Mycobacteriales</taxon>
        <taxon>Corynebacteriaceae</taxon>
        <taxon>Corynebacterium</taxon>
    </lineage>
</organism>
<dbReference type="KEGG" id="cvt:B843_00035"/>
<keyword evidence="7" id="KW-1185">Reference proteome</keyword>
<reference evidence="6 7" key="1">
    <citation type="submission" date="2013-02" db="EMBL/GenBank/DDBJ databases">
        <title>The complete genome sequence of Corynebacterium vitaeruminis DSM 20294.</title>
        <authorList>
            <person name="Ruckert C."/>
            <person name="Albersmeier A."/>
            <person name="Kalinowski J."/>
        </authorList>
    </citation>
    <scope>NUCLEOTIDE SEQUENCE [LARGE SCALE GENOMIC DNA]</scope>
    <source>
        <strain evidence="7">ATCC 10234</strain>
    </source>
</reference>
<dbReference type="STRING" id="1224164.B843_00035"/>
<dbReference type="AlphaFoldDB" id="W5Y4L0"/>
<protein>
    <submittedName>
        <fullName evidence="6">Taurine ABC transport system substrate-binding protein</fullName>
    </submittedName>
</protein>